<keyword evidence="2" id="KW-0812">Transmembrane</keyword>
<evidence type="ECO:0000313" key="4">
    <source>
        <dbReference type="Proteomes" id="UP000315017"/>
    </source>
</evidence>
<organism evidence="3 4">
    <name type="scientific">Anatilimnocola aggregata</name>
    <dbReference type="NCBI Taxonomy" id="2528021"/>
    <lineage>
        <taxon>Bacteria</taxon>
        <taxon>Pseudomonadati</taxon>
        <taxon>Planctomycetota</taxon>
        <taxon>Planctomycetia</taxon>
        <taxon>Pirellulales</taxon>
        <taxon>Pirellulaceae</taxon>
        <taxon>Anatilimnocola</taxon>
    </lineage>
</organism>
<keyword evidence="2" id="KW-0472">Membrane</keyword>
<dbReference type="GO" id="GO:0016787">
    <property type="term" value="F:hydrolase activity"/>
    <property type="evidence" value="ECO:0007669"/>
    <property type="project" value="UniProtKB-KW"/>
</dbReference>
<evidence type="ECO:0000313" key="3">
    <source>
        <dbReference type="EMBL" id="QDU25428.1"/>
    </source>
</evidence>
<feature type="region of interest" description="Disordered" evidence="1">
    <location>
        <begin position="357"/>
        <end position="381"/>
    </location>
</feature>
<dbReference type="PANTHER" id="PTHR37946:SF1">
    <property type="entry name" value="SLL1969 PROTEIN"/>
    <property type="match status" value="1"/>
</dbReference>
<dbReference type="SUPFAM" id="SSF53474">
    <property type="entry name" value="alpha/beta-Hydrolases"/>
    <property type="match status" value="1"/>
</dbReference>
<dbReference type="OrthoDB" id="556502at2"/>
<dbReference type="Proteomes" id="UP000315017">
    <property type="component" value="Chromosome"/>
</dbReference>
<dbReference type="AlphaFoldDB" id="A0A517Y5B5"/>
<accession>A0A517Y5B5</accession>
<dbReference type="KEGG" id="aagg:ETAA8_04960"/>
<protein>
    <submittedName>
        <fullName evidence="3">Alpha/beta hydrolase family protein</fullName>
    </submittedName>
</protein>
<reference evidence="3 4" key="1">
    <citation type="submission" date="2019-02" db="EMBL/GenBank/DDBJ databases">
        <title>Deep-cultivation of Planctomycetes and their phenomic and genomic characterization uncovers novel biology.</title>
        <authorList>
            <person name="Wiegand S."/>
            <person name="Jogler M."/>
            <person name="Boedeker C."/>
            <person name="Pinto D."/>
            <person name="Vollmers J."/>
            <person name="Rivas-Marin E."/>
            <person name="Kohn T."/>
            <person name="Peeters S.H."/>
            <person name="Heuer A."/>
            <person name="Rast P."/>
            <person name="Oberbeckmann S."/>
            <person name="Bunk B."/>
            <person name="Jeske O."/>
            <person name="Meyerdierks A."/>
            <person name="Storesund J.E."/>
            <person name="Kallscheuer N."/>
            <person name="Luecker S."/>
            <person name="Lage O.M."/>
            <person name="Pohl T."/>
            <person name="Merkel B.J."/>
            <person name="Hornburger P."/>
            <person name="Mueller R.-W."/>
            <person name="Bruemmer F."/>
            <person name="Labrenz M."/>
            <person name="Spormann A.M."/>
            <person name="Op den Camp H."/>
            <person name="Overmann J."/>
            <person name="Amann R."/>
            <person name="Jetten M.S.M."/>
            <person name="Mascher T."/>
            <person name="Medema M.H."/>
            <person name="Devos D.P."/>
            <person name="Kaster A.-K."/>
            <person name="Ovreas L."/>
            <person name="Rohde M."/>
            <person name="Galperin M.Y."/>
            <person name="Jogler C."/>
        </authorList>
    </citation>
    <scope>NUCLEOTIDE SEQUENCE [LARGE SCALE GENOMIC DNA]</scope>
    <source>
        <strain evidence="3 4">ETA_A8</strain>
    </source>
</reference>
<feature type="transmembrane region" description="Helical" evidence="2">
    <location>
        <begin position="28"/>
        <end position="45"/>
    </location>
</feature>
<dbReference type="InterPro" id="IPR029058">
    <property type="entry name" value="AB_hydrolase_fold"/>
</dbReference>
<sequence length="381" mass="41617">MNRSGFVEAKCKGNPEARPVNSMQKFRQILGTAFIFLTVGLMSVACGQAPSESPTLPFAVPTFTPPNLPSITLGGEQFWSDEVVRHGWRVQINALTGHHRLLDQKEVRRAWGDHATCVAALNETALREAWPPPKKKAVITMHGLIRSRDTMEGIGAYLAKEGDYEWVNIGYASTRRTVDQHAESLAKIIAGLDGVEEINFVCHSLGNIVVRRYLGEASAAEPKWKPDPRIKRLVMLGPPNNGAELAKRFKGNKLVAMVLGSSGKLLAGEWDVVSTRLAVPKCEFGIIAGGNGTDAGAHGLIAGDDDAVVAVAETRLPGACDFRVVNLLHGQLMNDPQVRNYTLNFLQKGCFEAPELRQPITVPDMPKTRPEQGTPQFRQMP</sequence>
<dbReference type="Gene3D" id="3.40.50.1820">
    <property type="entry name" value="alpha/beta hydrolase"/>
    <property type="match status" value="1"/>
</dbReference>
<feature type="compositionally biased region" description="Polar residues" evidence="1">
    <location>
        <begin position="371"/>
        <end position="381"/>
    </location>
</feature>
<keyword evidence="4" id="KW-1185">Reference proteome</keyword>
<keyword evidence="2" id="KW-1133">Transmembrane helix</keyword>
<evidence type="ECO:0000256" key="1">
    <source>
        <dbReference type="SAM" id="MobiDB-lite"/>
    </source>
</evidence>
<dbReference type="RefSeq" id="WP_145084361.1">
    <property type="nucleotide sequence ID" value="NZ_CP036274.1"/>
</dbReference>
<name>A0A517Y5B5_9BACT</name>
<gene>
    <name evidence="3" type="ORF">ETAA8_04960</name>
</gene>
<keyword evidence="3" id="KW-0378">Hydrolase</keyword>
<evidence type="ECO:0000256" key="2">
    <source>
        <dbReference type="SAM" id="Phobius"/>
    </source>
</evidence>
<dbReference type="PANTHER" id="PTHR37946">
    <property type="entry name" value="SLL1969 PROTEIN"/>
    <property type="match status" value="1"/>
</dbReference>
<proteinExistence type="predicted"/>
<dbReference type="EMBL" id="CP036274">
    <property type="protein sequence ID" value="QDU25428.1"/>
    <property type="molecule type" value="Genomic_DNA"/>
</dbReference>